<evidence type="ECO:0008006" key="3">
    <source>
        <dbReference type="Google" id="ProtNLM"/>
    </source>
</evidence>
<proteinExistence type="predicted"/>
<organism evidence="1 2">
    <name type="scientific">Caulochytrium protostelioides</name>
    <dbReference type="NCBI Taxonomy" id="1555241"/>
    <lineage>
        <taxon>Eukaryota</taxon>
        <taxon>Fungi</taxon>
        <taxon>Fungi incertae sedis</taxon>
        <taxon>Chytridiomycota</taxon>
        <taxon>Chytridiomycota incertae sedis</taxon>
        <taxon>Chytridiomycetes</taxon>
        <taxon>Caulochytriales</taxon>
        <taxon>Caulochytriaceae</taxon>
        <taxon>Caulochytrium</taxon>
    </lineage>
</organism>
<dbReference type="PANTHER" id="PTHR42103:SF2">
    <property type="entry name" value="AB HYDROLASE-1 DOMAIN-CONTAINING PROTEIN"/>
    <property type="match status" value="1"/>
</dbReference>
<dbReference type="EMBL" id="ML014115">
    <property type="protein sequence ID" value="RKP03956.1"/>
    <property type="molecule type" value="Genomic_DNA"/>
</dbReference>
<dbReference type="PANTHER" id="PTHR42103">
    <property type="entry name" value="ALPHA/BETA-HYDROLASES SUPERFAMILY PROTEIN"/>
    <property type="match status" value="1"/>
</dbReference>
<dbReference type="SUPFAM" id="SSF53474">
    <property type="entry name" value="alpha/beta-Hydrolases"/>
    <property type="match status" value="1"/>
</dbReference>
<gene>
    <name evidence="1" type="ORF">CXG81DRAFT_23369</name>
</gene>
<dbReference type="Proteomes" id="UP000274922">
    <property type="component" value="Unassembled WGS sequence"/>
</dbReference>
<evidence type="ECO:0000313" key="1">
    <source>
        <dbReference type="EMBL" id="RKP03956.1"/>
    </source>
</evidence>
<evidence type="ECO:0000313" key="2">
    <source>
        <dbReference type="Proteomes" id="UP000274922"/>
    </source>
</evidence>
<name>A0A4P9XEI1_9FUNG</name>
<keyword evidence="2" id="KW-1185">Reference proteome</keyword>
<dbReference type="InterPro" id="IPR029058">
    <property type="entry name" value="AB_hydrolase_fold"/>
</dbReference>
<sequence>MATRRMPPEEADERLWCPVDTAGTIRLEARVHHATPSSAASASPRPLTLILAHAWGPLGGRMTDNVLVAVRRRYPQCTIVRFHFRGTGQSSGWPSLTASAEREDVVAVCRWVASDFGALARTAPPPPRERPPVLLLGYSFGSAMMASALPDLAPWVAVRALVLVSFPYSVLWALTCFGHRRILAHLAQAAAAAAAADHGAAPGTATTTATAANDGIKLLLLIGEHDSFTAPWRLEAFAMTRCGAQRGPLGDGEPAAHTTYWPIPGCDHFWHGRESRLLEALDRWLMQQRLLPTSAS</sequence>
<dbReference type="OrthoDB" id="10260961at2759"/>
<dbReference type="STRING" id="1555241.A0A4P9XEI1"/>
<dbReference type="AlphaFoldDB" id="A0A4P9XEI1"/>
<dbReference type="Gene3D" id="3.40.50.1820">
    <property type="entry name" value="alpha/beta hydrolase"/>
    <property type="match status" value="1"/>
</dbReference>
<accession>A0A4P9XEI1</accession>
<protein>
    <recommendedName>
        <fullName evidence="3">AB hydrolase-1 domain-containing protein</fullName>
    </recommendedName>
</protein>
<reference evidence="2" key="1">
    <citation type="journal article" date="2018" name="Nat. Microbiol.">
        <title>Leveraging single-cell genomics to expand the fungal tree of life.</title>
        <authorList>
            <person name="Ahrendt S.R."/>
            <person name="Quandt C.A."/>
            <person name="Ciobanu D."/>
            <person name="Clum A."/>
            <person name="Salamov A."/>
            <person name="Andreopoulos B."/>
            <person name="Cheng J.F."/>
            <person name="Woyke T."/>
            <person name="Pelin A."/>
            <person name="Henrissat B."/>
            <person name="Reynolds N.K."/>
            <person name="Benny G.L."/>
            <person name="Smith M.E."/>
            <person name="James T.Y."/>
            <person name="Grigoriev I.V."/>
        </authorList>
    </citation>
    <scope>NUCLEOTIDE SEQUENCE [LARGE SCALE GENOMIC DNA]</scope>
    <source>
        <strain evidence="2">ATCC 52028</strain>
    </source>
</reference>